<protein>
    <submittedName>
        <fullName evidence="2">Nucleoside-diphosphate-sugar epimerase</fullName>
    </submittedName>
</protein>
<proteinExistence type="predicted"/>
<feature type="domain" description="NAD-dependent epimerase/dehydratase" evidence="1">
    <location>
        <begin position="23"/>
        <end position="229"/>
    </location>
</feature>
<dbReference type="GO" id="GO:0004029">
    <property type="term" value="F:aldehyde dehydrogenase (NAD+) activity"/>
    <property type="evidence" value="ECO:0007669"/>
    <property type="project" value="TreeGrafter"/>
</dbReference>
<dbReference type="InterPro" id="IPR036291">
    <property type="entry name" value="NAD(P)-bd_dom_sf"/>
</dbReference>
<dbReference type="PANTHER" id="PTHR48079">
    <property type="entry name" value="PROTEIN YEEZ"/>
    <property type="match status" value="1"/>
</dbReference>
<evidence type="ECO:0000313" key="2">
    <source>
        <dbReference type="EMBL" id="EHJ10134.1"/>
    </source>
</evidence>
<name>G5JCF6_CROWT</name>
<dbReference type="AlphaFoldDB" id="G5JCF6"/>
<evidence type="ECO:0000259" key="1">
    <source>
        <dbReference type="Pfam" id="PF01370"/>
    </source>
</evidence>
<dbReference type="PATRIC" id="fig|423471.3.peg.4785"/>
<dbReference type="GO" id="GO:0005737">
    <property type="term" value="C:cytoplasm"/>
    <property type="evidence" value="ECO:0007669"/>
    <property type="project" value="TreeGrafter"/>
</dbReference>
<dbReference type="InterPro" id="IPR001509">
    <property type="entry name" value="Epimerase_deHydtase"/>
</dbReference>
<evidence type="ECO:0000313" key="3">
    <source>
        <dbReference type="Proteomes" id="UP000003477"/>
    </source>
</evidence>
<dbReference type="PANTHER" id="PTHR48079:SF6">
    <property type="entry name" value="NAD(P)-BINDING DOMAIN-CONTAINING PROTEIN-RELATED"/>
    <property type="match status" value="1"/>
</dbReference>
<sequence length="296" mass="32583">MAYLQQRLLQQAQSRPLYENIAILGCGYVGSALAAYWEDQGHFLTGTTTSRERADLLGEIVSKVVLMKGNDATAMQSLVEGQDTVVVSVAPRGSGVADEATYKATYLATARNLVQASLQAPRLKQIIYLSSCSVYGDRQGALVDENSLIFPLEARSQVLHEAEEIISQAASDNKRVCILRLGGIYGPGRELLGMFGGLAGMTLPGRGDRFINWIHRDDILGAIEFARLNQLQGVYNVVDDSQLTVHQQVERICFKYGLPPVHWDSEQVSQGRKSLRVSNGKLKEVGYQLIHPTILY</sequence>
<organism evidence="2 3">
    <name type="scientific">Crocosphaera watsonii WH 0003</name>
    <dbReference type="NCBI Taxonomy" id="423471"/>
    <lineage>
        <taxon>Bacteria</taxon>
        <taxon>Bacillati</taxon>
        <taxon>Cyanobacteriota</taxon>
        <taxon>Cyanophyceae</taxon>
        <taxon>Oscillatoriophycideae</taxon>
        <taxon>Chroococcales</taxon>
        <taxon>Aphanothecaceae</taxon>
        <taxon>Crocosphaera</taxon>
    </lineage>
</organism>
<dbReference type="EMBL" id="AESD01000771">
    <property type="protein sequence ID" value="EHJ10134.1"/>
    <property type="molecule type" value="Genomic_DNA"/>
</dbReference>
<dbReference type="SUPFAM" id="SSF51735">
    <property type="entry name" value="NAD(P)-binding Rossmann-fold domains"/>
    <property type="match status" value="1"/>
</dbReference>
<accession>G5JCF6</accession>
<dbReference type="Gene3D" id="3.40.50.720">
    <property type="entry name" value="NAD(P)-binding Rossmann-like Domain"/>
    <property type="match status" value="1"/>
</dbReference>
<comment type="caution">
    <text evidence="2">The sequence shown here is derived from an EMBL/GenBank/DDBJ whole genome shotgun (WGS) entry which is preliminary data.</text>
</comment>
<reference evidence="2 3" key="1">
    <citation type="journal article" date="2011" name="Front. Microbiol.">
        <title>Two Strains of Crocosphaera watsonii with Highly Conserved Genomes are Distinguished by Strain-Specific Features.</title>
        <authorList>
            <person name="Bench S.R."/>
            <person name="Ilikchyan I.N."/>
            <person name="Tripp H.J."/>
            <person name="Zehr J.P."/>
        </authorList>
    </citation>
    <scope>NUCLEOTIDE SEQUENCE [LARGE SCALE GENOMIC DNA]</scope>
    <source>
        <strain evidence="2 3">WH 0003</strain>
    </source>
</reference>
<dbReference type="Pfam" id="PF01370">
    <property type="entry name" value="Epimerase"/>
    <property type="match status" value="1"/>
</dbReference>
<dbReference type="InterPro" id="IPR051783">
    <property type="entry name" value="NAD(P)-dependent_oxidoreduct"/>
</dbReference>
<gene>
    <name evidence="2" type="ORF">CWATWH0003_5116</name>
</gene>
<dbReference type="CDD" id="cd05266">
    <property type="entry name" value="SDR_a4"/>
    <property type="match status" value="1"/>
</dbReference>
<dbReference type="Proteomes" id="UP000003477">
    <property type="component" value="Unassembled WGS sequence"/>
</dbReference>